<name>A0A1V6YK40_PENNA</name>
<proteinExistence type="predicted"/>
<dbReference type="Proteomes" id="UP000191691">
    <property type="component" value="Unassembled WGS sequence"/>
</dbReference>
<evidence type="ECO:0000313" key="3">
    <source>
        <dbReference type="Proteomes" id="UP000191691"/>
    </source>
</evidence>
<dbReference type="AlphaFoldDB" id="A0A1V6YK40"/>
<gene>
    <name evidence="2" type="ORF">PENNAL_c0019G09394</name>
    <name evidence="1" type="ORF">PNAL_LOCUS5924</name>
</gene>
<evidence type="ECO:0000313" key="1">
    <source>
        <dbReference type="EMBL" id="CAG8144779.1"/>
    </source>
</evidence>
<dbReference type="OMA" id="PMATMRR"/>
<dbReference type="OrthoDB" id="4256107at2759"/>
<reference evidence="3" key="2">
    <citation type="journal article" date="2017" name="Nat. Microbiol.">
        <title>Global analysis of biosynthetic gene clusters reveals vast potential of secondary metabolite production in Penicillium species.</title>
        <authorList>
            <person name="Nielsen J.C."/>
            <person name="Grijseels S."/>
            <person name="Prigent S."/>
            <person name="Ji B."/>
            <person name="Dainat J."/>
            <person name="Nielsen K.F."/>
            <person name="Frisvad J.C."/>
            <person name="Workman M."/>
            <person name="Nielsen J."/>
        </authorList>
    </citation>
    <scope>NUCLEOTIDE SEQUENCE [LARGE SCALE GENOMIC DNA]</scope>
    <source>
        <strain evidence="3">IBT 13039</strain>
    </source>
</reference>
<protein>
    <submittedName>
        <fullName evidence="2">Uncharacterized protein</fullName>
    </submittedName>
</protein>
<sequence>MPGVLNEPRIVAGEKTESDEWSACDGVETHKMGTSSVIAVANEEGFLLSNASSDRSKDINAALELCTLYEENKSLFCNKPVTVWIVYHNENSSGPSIGGIMLGIQNAQIIEQMYCSESFMNWPTDEGALFRLELVDGTPMATMRRQDGHGSPVAVTGDGTILVPGPVRTLGSRPW</sequence>
<dbReference type="EMBL" id="CAJVNV010000288">
    <property type="protein sequence ID" value="CAG8144779.1"/>
    <property type="molecule type" value="Genomic_DNA"/>
</dbReference>
<organism evidence="2 3">
    <name type="scientific">Penicillium nalgiovense</name>
    <dbReference type="NCBI Taxonomy" id="60175"/>
    <lineage>
        <taxon>Eukaryota</taxon>
        <taxon>Fungi</taxon>
        <taxon>Dikarya</taxon>
        <taxon>Ascomycota</taxon>
        <taxon>Pezizomycotina</taxon>
        <taxon>Eurotiomycetes</taxon>
        <taxon>Eurotiomycetidae</taxon>
        <taxon>Eurotiales</taxon>
        <taxon>Aspergillaceae</taxon>
        <taxon>Penicillium</taxon>
    </lineage>
</organism>
<accession>A0A1V6YK40</accession>
<keyword evidence="3" id="KW-1185">Reference proteome</keyword>
<reference evidence="1" key="3">
    <citation type="submission" date="2021-07" db="EMBL/GenBank/DDBJ databases">
        <authorList>
            <person name="Branca A.L. A."/>
        </authorList>
    </citation>
    <scope>NUCLEOTIDE SEQUENCE</scope>
</reference>
<evidence type="ECO:0000313" key="2">
    <source>
        <dbReference type="EMBL" id="OQE87668.1"/>
    </source>
</evidence>
<dbReference type="EMBL" id="MOOB01000019">
    <property type="protein sequence ID" value="OQE87668.1"/>
    <property type="molecule type" value="Genomic_DNA"/>
</dbReference>
<comment type="caution">
    <text evidence="2">The sequence shown here is derived from an EMBL/GenBank/DDBJ whole genome shotgun (WGS) entry which is preliminary data.</text>
</comment>
<reference evidence="2" key="1">
    <citation type="submission" date="2016-10" db="EMBL/GenBank/DDBJ databases">
        <title>Uncovering the secondary metabolism of Penicillium species provides insights into the evolution of 6-MSA pathways.</title>
        <authorList>
            <person name="Nielsen J.C."/>
            <person name="Nielsen J."/>
        </authorList>
    </citation>
    <scope>NUCLEOTIDE SEQUENCE [LARGE SCALE GENOMIC DNA]</scope>
    <source>
        <strain evidence="2">IBT 13039</strain>
    </source>
</reference>
<dbReference type="Proteomes" id="UP001153461">
    <property type="component" value="Unassembled WGS sequence"/>
</dbReference>